<dbReference type="Proteomes" id="UP000637695">
    <property type="component" value="Unassembled WGS sequence"/>
</dbReference>
<dbReference type="GO" id="GO:0003961">
    <property type="term" value="F:O-acetylhomoserine aminocarboxypropyltransferase activity"/>
    <property type="evidence" value="ECO:0007669"/>
    <property type="project" value="TreeGrafter"/>
</dbReference>
<dbReference type="GO" id="GO:0019346">
    <property type="term" value="P:transsulfuration"/>
    <property type="evidence" value="ECO:0007669"/>
    <property type="project" value="InterPro"/>
</dbReference>
<protein>
    <recommendedName>
        <fullName evidence="6">O-succinylhomoserine sulfhydrylase</fullName>
    </recommendedName>
</protein>
<proteinExistence type="inferred from homology"/>
<keyword evidence="10" id="KW-1185">Reference proteome</keyword>
<dbReference type="PANTHER" id="PTHR43797:SF2">
    <property type="entry name" value="HOMOCYSTEINE_CYSTEINE SYNTHASE"/>
    <property type="match status" value="1"/>
</dbReference>
<organism evidence="9 10">
    <name type="scientific">Alicyclobacillus cellulosilyticus</name>
    <dbReference type="NCBI Taxonomy" id="1003997"/>
    <lineage>
        <taxon>Bacteria</taxon>
        <taxon>Bacillati</taxon>
        <taxon>Bacillota</taxon>
        <taxon>Bacilli</taxon>
        <taxon>Bacillales</taxon>
        <taxon>Alicyclobacillaceae</taxon>
        <taxon>Alicyclobacillus</taxon>
    </lineage>
</organism>
<reference evidence="9" key="2">
    <citation type="submission" date="2020-09" db="EMBL/GenBank/DDBJ databases">
        <authorList>
            <person name="Sun Q."/>
            <person name="Ohkuma M."/>
        </authorList>
    </citation>
    <scope>NUCLEOTIDE SEQUENCE</scope>
    <source>
        <strain evidence="9">JCM 18487</strain>
    </source>
</reference>
<evidence type="ECO:0000256" key="6">
    <source>
        <dbReference type="ARBA" id="ARBA00071157"/>
    </source>
</evidence>
<comment type="similarity">
    <text evidence="5">Belongs to the trans-sulfuration enzymes family. MetZ subfamily.</text>
</comment>
<dbReference type="PIRSF" id="PIRSF001434">
    <property type="entry name" value="CGS"/>
    <property type="match status" value="1"/>
</dbReference>
<evidence type="ECO:0000313" key="9">
    <source>
        <dbReference type="EMBL" id="GGJ11140.1"/>
    </source>
</evidence>
<feature type="modified residue" description="N6-(pyridoxal phosphate)lysine" evidence="7">
    <location>
        <position position="210"/>
    </location>
</feature>
<evidence type="ECO:0000256" key="4">
    <source>
        <dbReference type="ARBA" id="ARBA00022898"/>
    </source>
</evidence>
<comment type="caution">
    <text evidence="9">The sequence shown here is derived from an EMBL/GenBank/DDBJ whole genome shotgun (WGS) entry which is preliminary data.</text>
</comment>
<dbReference type="Pfam" id="PF01053">
    <property type="entry name" value="Cys_Met_Meta_PP"/>
    <property type="match status" value="1"/>
</dbReference>
<dbReference type="CDD" id="cd00614">
    <property type="entry name" value="CGS_like"/>
    <property type="match status" value="1"/>
</dbReference>
<dbReference type="InterPro" id="IPR015424">
    <property type="entry name" value="PyrdxlP-dep_Trfase"/>
</dbReference>
<dbReference type="GO" id="GO:0071269">
    <property type="term" value="P:L-homocysteine biosynthetic process"/>
    <property type="evidence" value="ECO:0007669"/>
    <property type="project" value="TreeGrafter"/>
</dbReference>
<dbReference type="PROSITE" id="PS00868">
    <property type="entry name" value="CYS_MET_METAB_PP"/>
    <property type="match status" value="1"/>
</dbReference>
<reference evidence="9" key="1">
    <citation type="journal article" date="2014" name="Int. J. Syst. Evol. Microbiol.">
        <title>Complete genome sequence of Corynebacterium casei LMG S-19264T (=DSM 44701T), isolated from a smear-ripened cheese.</title>
        <authorList>
            <consortium name="US DOE Joint Genome Institute (JGI-PGF)"/>
            <person name="Walter F."/>
            <person name="Albersmeier A."/>
            <person name="Kalinowski J."/>
            <person name="Ruckert C."/>
        </authorList>
    </citation>
    <scope>NUCLEOTIDE SEQUENCE</scope>
    <source>
        <strain evidence="9">JCM 18487</strain>
    </source>
</reference>
<dbReference type="AlphaFoldDB" id="A0A917NM46"/>
<comment type="subunit">
    <text evidence="2">Homotetramer.</text>
</comment>
<dbReference type="FunFam" id="3.40.640.10:FF:000035">
    <property type="entry name" value="O-succinylhomoserine sulfhydrylase"/>
    <property type="match status" value="1"/>
</dbReference>
<dbReference type="GO" id="GO:0005737">
    <property type="term" value="C:cytoplasm"/>
    <property type="evidence" value="ECO:0007669"/>
    <property type="project" value="TreeGrafter"/>
</dbReference>
<evidence type="ECO:0000256" key="3">
    <source>
        <dbReference type="ARBA" id="ARBA00022679"/>
    </source>
</evidence>
<dbReference type="InterPro" id="IPR015422">
    <property type="entry name" value="PyrdxlP-dep_Trfase_small"/>
</dbReference>
<evidence type="ECO:0000256" key="1">
    <source>
        <dbReference type="ARBA" id="ARBA00001933"/>
    </source>
</evidence>
<sequence length="430" mass="46168">MSDTSSWRLETLAVHAGQQLDPATMARAVPIYQTTSYGFRDTEHAANLFALKEPGNIYTRIMNPTTDVFEQRMAALEGGVGALATASGQAAITFAILNIAGAGDEIVSSTSLYGGTYNLFAITLPKLGIRVRFVDPSDPENFRRAITDKTKAVYAETIGNPKCDVPDIQAIADIAHAHGLPFIVDNTFPSPYLLRPIDYGADIVVHSATKFIGGHGTAIGGVIVDSGKFDWAGSGRFPGLTEPDPSYHGIVYTRDVGAAAYIVKARVQLLRDIGASLSPFNAFLLLQGLETLHLRMQRHSENALAVARYLEQHPAVAWVSYPGLPSHPSYALAQKYLPKGQGAILTFEIKGGVEAGRKVIDSVKLFSHLANVGDSKSLIIHPASTTHQQLSEEEQRAAGVTPGMIRLSVGTEHVDDIIADLEQAIAASQR</sequence>
<gene>
    <name evidence="9" type="ORF">GCM10010885_20510</name>
</gene>
<evidence type="ECO:0000256" key="5">
    <source>
        <dbReference type="ARBA" id="ARBA00060995"/>
    </source>
</evidence>
<accession>A0A917NM46</accession>
<evidence type="ECO:0000256" key="8">
    <source>
        <dbReference type="RuleBase" id="RU362118"/>
    </source>
</evidence>
<keyword evidence="3" id="KW-0808">Transferase</keyword>
<dbReference type="NCBIfam" id="NF005872">
    <property type="entry name" value="PRK07812.1"/>
    <property type="match status" value="1"/>
</dbReference>
<dbReference type="NCBIfam" id="TIGR01326">
    <property type="entry name" value="OAH_OAS_sulfhy"/>
    <property type="match status" value="1"/>
</dbReference>
<dbReference type="Gene3D" id="3.90.1150.10">
    <property type="entry name" value="Aspartate Aminotransferase, domain 1"/>
    <property type="match status" value="1"/>
</dbReference>
<dbReference type="GO" id="GO:0004124">
    <property type="term" value="F:cysteine synthase activity"/>
    <property type="evidence" value="ECO:0007669"/>
    <property type="project" value="TreeGrafter"/>
</dbReference>
<dbReference type="InterPro" id="IPR015421">
    <property type="entry name" value="PyrdxlP-dep_Trfase_major"/>
</dbReference>
<name>A0A917NM46_9BACL</name>
<dbReference type="PANTHER" id="PTHR43797">
    <property type="entry name" value="HOMOCYSTEINE/CYSTEINE SYNTHASE"/>
    <property type="match status" value="1"/>
</dbReference>
<comment type="cofactor">
    <cofactor evidence="1 8">
        <name>pyridoxal 5'-phosphate</name>
        <dbReference type="ChEBI" id="CHEBI:597326"/>
    </cofactor>
</comment>
<dbReference type="NCBIfam" id="NF006096">
    <property type="entry name" value="PRK08248.1"/>
    <property type="match status" value="1"/>
</dbReference>
<dbReference type="InterPro" id="IPR006235">
    <property type="entry name" value="OAc-hSer/O-AcSer_sulfhydrylase"/>
</dbReference>
<dbReference type="InterPro" id="IPR054542">
    <property type="entry name" value="Cys_met_metab_PP"/>
</dbReference>
<dbReference type="Gene3D" id="3.40.640.10">
    <property type="entry name" value="Type I PLP-dependent aspartate aminotransferase-like (Major domain)"/>
    <property type="match status" value="1"/>
</dbReference>
<evidence type="ECO:0000313" key="10">
    <source>
        <dbReference type="Proteomes" id="UP000637695"/>
    </source>
</evidence>
<evidence type="ECO:0000256" key="2">
    <source>
        <dbReference type="ARBA" id="ARBA00011881"/>
    </source>
</evidence>
<dbReference type="InterPro" id="IPR000277">
    <property type="entry name" value="Cys/Met-Metab_PyrdxlP-dep_enz"/>
</dbReference>
<dbReference type="EMBL" id="BMOY01000036">
    <property type="protein sequence ID" value="GGJ11140.1"/>
    <property type="molecule type" value="Genomic_DNA"/>
</dbReference>
<dbReference type="GO" id="GO:0030170">
    <property type="term" value="F:pyridoxal phosphate binding"/>
    <property type="evidence" value="ECO:0007669"/>
    <property type="project" value="InterPro"/>
</dbReference>
<keyword evidence="4 7" id="KW-0663">Pyridoxal phosphate</keyword>
<evidence type="ECO:0000256" key="7">
    <source>
        <dbReference type="PIRSR" id="PIRSR001434-2"/>
    </source>
</evidence>
<dbReference type="GO" id="GO:0006535">
    <property type="term" value="P:cysteine biosynthetic process from serine"/>
    <property type="evidence" value="ECO:0007669"/>
    <property type="project" value="TreeGrafter"/>
</dbReference>
<dbReference type="RefSeq" id="WP_188882899.1">
    <property type="nucleotide sequence ID" value="NZ_BMOY01000036.1"/>
</dbReference>
<dbReference type="FunFam" id="3.90.1150.10:FF:000033">
    <property type="entry name" value="Cystathionine gamma-synthase"/>
    <property type="match status" value="1"/>
</dbReference>
<dbReference type="SUPFAM" id="SSF53383">
    <property type="entry name" value="PLP-dependent transferases"/>
    <property type="match status" value="1"/>
</dbReference>